<evidence type="ECO:0000313" key="2">
    <source>
        <dbReference type="Proteomes" id="UP000836387"/>
    </source>
</evidence>
<reference evidence="1" key="1">
    <citation type="submission" date="2020-04" db="EMBL/GenBank/DDBJ databases">
        <authorList>
            <person name="Broberg M."/>
        </authorList>
    </citation>
    <scope>NUCLEOTIDE SEQUENCE</scope>
</reference>
<dbReference type="EMBL" id="CADEHS020000521">
    <property type="protein sequence ID" value="CAG9953324.1"/>
    <property type="molecule type" value="Genomic_DNA"/>
</dbReference>
<reference evidence="1" key="2">
    <citation type="submission" date="2021-10" db="EMBL/GenBank/DDBJ databases">
        <authorList>
            <person name="Piombo E."/>
        </authorList>
    </citation>
    <scope>NUCLEOTIDE SEQUENCE</scope>
</reference>
<organism evidence="1 2">
    <name type="scientific">Clonostachys rosea f. rosea IK726</name>
    <dbReference type="NCBI Taxonomy" id="1349383"/>
    <lineage>
        <taxon>Eukaryota</taxon>
        <taxon>Fungi</taxon>
        <taxon>Dikarya</taxon>
        <taxon>Ascomycota</taxon>
        <taxon>Pezizomycotina</taxon>
        <taxon>Sordariomycetes</taxon>
        <taxon>Hypocreomycetidae</taxon>
        <taxon>Hypocreales</taxon>
        <taxon>Bionectriaceae</taxon>
        <taxon>Clonostachys</taxon>
    </lineage>
</organism>
<keyword evidence="2" id="KW-1185">Reference proteome</keyword>
<evidence type="ECO:0000313" key="1">
    <source>
        <dbReference type="EMBL" id="CAG9953324.1"/>
    </source>
</evidence>
<protein>
    <submittedName>
        <fullName evidence="1">Uncharacterized protein</fullName>
    </submittedName>
</protein>
<name>A0ACA9UJU6_BIOOC</name>
<sequence>MNTMAPHPTATSPILSDRNNVSTAPTTKLTSSSSTLISALAASRFVLGAAAFLAPGVTSQLFKVDTLPGASLITRIFGVREGVLGGLTAATCRDHESKKELRRMLWAGVAVDSMDVVACLIILASSDTTEAAAAKTTAIVGLGAALFGLFTIRSVDWA</sequence>
<gene>
    <name evidence="1" type="ORF">CRV2_00017530</name>
</gene>
<comment type="caution">
    <text evidence="1">The sequence shown here is derived from an EMBL/GenBank/DDBJ whole genome shotgun (WGS) entry which is preliminary data.</text>
</comment>
<accession>A0ACA9UJU6</accession>
<dbReference type="Proteomes" id="UP000836387">
    <property type="component" value="Unassembled WGS sequence"/>
</dbReference>
<proteinExistence type="predicted"/>